<reference evidence="2 3" key="1">
    <citation type="submission" date="2024-01" db="EMBL/GenBank/DDBJ databases">
        <authorList>
            <person name="Allen C."/>
            <person name="Tagirdzhanova G."/>
        </authorList>
    </citation>
    <scope>NUCLEOTIDE SEQUENCE [LARGE SCALE GENOMIC DNA]</scope>
</reference>
<gene>
    <name evidence="2" type="ORF">SBRCBS47491_008739</name>
</gene>
<organism evidence="2 3">
    <name type="scientific">Sporothrix bragantina</name>
    <dbReference type="NCBI Taxonomy" id="671064"/>
    <lineage>
        <taxon>Eukaryota</taxon>
        <taxon>Fungi</taxon>
        <taxon>Dikarya</taxon>
        <taxon>Ascomycota</taxon>
        <taxon>Pezizomycotina</taxon>
        <taxon>Sordariomycetes</taxon>
        <taxon>Sordariomycetidae</taxon>
        <taxon>Ophiostomatales</taxon>
        <taxon>Ophiostomataceae</taxon>
        <taxon>Sporothrix</taxon>
    </lineage>
</organism>
<protein>
    <submittedName>
        <fullName evidence="2">Uncharacterized protein</fullName>
    </submittedName>
</protein>
<sequence>MAPIPIYSQSPISAAKPSGVTPQTEGIAQNNNRAPETPTKTRPLAGDAGPPPPPQPGAVPKLPQATGTRQNSSAPPPPATTAPITNTRTSDCSPAPPQPGAAPVPPATIYASPSYQRSPPPATITEAAVLPPPPRNGETLPSTGILNPPPAPGTTTMPPQMNMSPLTASPYPGSSRGTATSTQPGYPGITQPTGLAQGLAMNDQHQTSLDHPPGYVQNAYAAEMTSSQREAAHLANSGLSSYHNSRNSAIDNRNYSSGATFGDNDESEGIWDAAKKLAWSAGERLSAAETEVWKLINKQE</sequence>
<evidence type="ECO:0000256" key="1">
    <source>
        <dbReference type="SAM" id="MobiDB-lite"/>
    </source>
</evidence>
<evidence type="ECO:0000313" key="2">
    <source>
        <dbReference type="EMBL" id="CAK7233818.1"/>
    </source>
</evidence>
<feature type="compositionally biased region" description="Polar residues" evidence="1">
    <location>
        <begin position="175"/>
        <end position="194"/>
    </location>
</feature>
<dbReference type="EMBL" id="CAWUHC010000120">
    <property type="protein sequence ID" value="CAK7233818.1"/>
    <property type="molecule type" value="Genomic_DNA"/>
</dbReference>
<evidence type="ECO:0000313" key="3">
    <source>
        <dbReference type="Proteomes" id="UP001642406"/>
    </source>
</evidence>
<name>A0ABP0CP06_9PEZI</name>
<feature type="compositionally biased region" description="Pro residues" evidence="1">
    <location>
        <begin position="94"/>
        <end position="106"/>
    </location>
</feature>
<accession>A0ABP0CP06</accession>
<comment type="caution">
    <text evidence="2">The sequence shown here is derived from an EMBL/GenBank/DDBJ whole genome shotgun (WGS) entry which is preliminary data.</text>
</comment>
<dbReference type="Proteomes" id="UP001642406">
    <property type="component" value="Unassembled WGS sequence"/>
</dbReference>
<proteinExistence type="predicted"/>
<keyword evidence="3" id="KW-1185">Reference proteome</keyword>
<feature type="compositionally biased region" description="Polar residues" evidence="1">
    <location>
        <begin position="20"/>
        <end position="40"/>
    </location>
</feature>
<feature type="compositionally biased region" description="Low complexity" evidence="1">
    <location>
        <begin position="81"/>
        <end position="90"/>
    </location>
</feature>
<feature type="region of interest" description="Disordered" evidence="1">
    <location>
        <begin position="1"/>
        <end position="195"/>
    </location>
</feature>